<feature type="transmembrane region" description="Helical" evidence="11">
    <location>
        <begin position="23"/>
        <end position="44"/>
    </location>
</feature>
<dbReference type="GO" id="GO:0031992">
    <property type="term" value="F:energy transducer activity"/>
    <property type="evidence" value="ECO:0007669"/>
    <property type="project" value="TreeGrafter"/>
</dbReference>
<keyword evidence="4" id="KW-1003">Cell membrane</keyword>
<gene>
    <name evidence="13" type="ORF">SAMN05661099_2455</name>
</gene>
<keyword evidence="7" id="KW-0653">Protein transport</keyword>
<evidence type="ECO:0000256" key="9">
    <source>
        <dbReference type="ARBA" id="ARBA00023136"/>
    </source>
</evidence>
<protein>
    <submittedName>
        <fullName evidence="13">TonB family C-terminal domain-containing protein</fullName>
    </submittedName>
</protein>
<dbReference type="InterPro" id="IPR006260">
    <property type="entry name" value="TonB/TolA_C"/>
</dbReference>
<evidence type="ECO:0000256" key="3">
    <source>
        <dbReference type="ARBA" id="ARBA00022448"/>
    </source>
</evidence>
<evidence type="ECO:0000256" key="7">
    <source>
        <dbReference type="ARBA" id="ARBA00022927"/>
    </source>
</evidence>
<comment type="subcellular location">
    <subcellularLocation>
        <location evidence="1">Cell inner membrane</location>
        <topology evidence="1">Single-pass membrane protein</topology>
        <orientation evidence="1">Periplasmic side</orientation>
    </subcellularLocation>
</comment>
<evidence type="ECO:0000256" key="5">
    <source>
        <dbReference type="ARBA" id="ARBA00022519"/>
    </source>
</evidence>
<evidence type="ECO:0000256" key="6">
    <source>
        <dbReference type="ARBA" id="ARBA00022692"/>
    </source>
</evidence>
<dbReference type="GO" id="GO:0015031">
    <property type="term" value="P:protein transport"/>
    <property type="evidence" value="ECO:0007669"/>
    <property type="project" value="UniProtKB-KW"/>
</dbReference>
<dbReference type="PANTHER" id="PTHR33446">
    <property type="entry name" value="PROTEIN TONB-RELATED"/>
    <property type="match status" value="1"/>
</dbReference>
<sequence length="360" mass="40174">MIEEPADSQQEITDGEIKKDKSLLYMGIGLGVIILVMGYLTLFVDNLNGLFSKKQEVVTVIDDDNSNALDENASMTDAEVRTSLIKFIEAFYNDQRRGYFDPPSYFAPITQTYYNYHNLTYKRLKDLHYKRSSEMQNLKLQWIVSSLDYDRSGADLIATYWARVNYVKPAVNKEESADVKYEMVINEEGKISSLREVEIKNLVAYDLGGWQDSMAGEETGWEAQSPVEPAEKPAVSPGSAPAETPNPDSRYEGKLYDLGSVETAPEFQGGSKALARFLGSALRYPAKAREAKTQGKVYIGFVVEKNGSLTDFKVIKGIGNGCDEEAVRVLKLSPAWKPGTAEGKPVRTSYVQPITYQISE</sequence>
<dbReference type="PROSITE" id="PS52015">
    <property type="entry name" value="TONB_CTD"/>
    <property type="match status" value="1"/>
</dbReference>
<evidence type="ECO:0000313" key="13">
    <source>
        <dbReference type="EMBL" id="SKB73043.1"/>
    </source>
</evidence>
<keyword evidence="6 11" id="KW-0812">Transmembrane</keyword>
<dbReference type="RefSeq" id="WP_079702960.1">
    <property type="nucleotide sequence ID" value="NZ_FUYR01000002.1"/>
</dbReference>
<keyword evidence="5" id="KW-0997">Cell inner membrane</keyword>
<name>A0A1T5DNK3_9SPHI</name>
<dbReference type="GO" id="GO:0055085">
    <property type="term" value="P:transmembrane transport"/>
    <property type="evidence" value="ECO:0007669"/>
    <property type="project" value="InterPro"/>
</dbReference>
<evidence type="ECO:0000256" key="8">
    <source>
        <dbReference type="ARBA" id="ARBA00022989"/>
    </source>
</evidence>
<feature type="domain" description="TonB C-terminal" evidence="12">
    <location>
        <begin position="269"/>
        <end position="360"/>
    </location>
</feature>
<dbReference type="NCBIfam" id="TIGR01352">
    <property type="entry name" value="tonB_Cterm"/>
    <property type="match status" value="1"/>
</dbReference>
<dbReference type="InterPro" id="IPR051045">
    <property type="entry name" value="TonB-dependent_transducer"/>
</dbReference>
<dbReference type="Gene3D" id="3.30.1150.10">
    <property type="match status" value="1"/>
</dbReference>
<evidence type="ECO:0000259" key="12">
    <source>
        <dbReference type="PROSITE" id="PS52015"/>
    </source>
</evidence>
<keyword evidence="3" id="KW-0813">Transport</keyword>
<keyword evidence="14" id="KW-1185">Reference proteome</keyword>
<reference evidence="14" key="1">
    <citation type="submission" date="2017-02" db="EMBL/GenBank/DDBJ databases">
        <authorList>
            <person name="Varghese N."/>
            <person name="Submissions S."/>
        </authorList>
    </citation>
    <scope>NUCLEOTIDE SEQUENCE [LARGE SCALE GENOMIC DNA]</scope>
    <source>
        <strain evidence="14">DSM 22385</strain>
    </source>
</reference>
<dbReference type="Pfam" id="PF03544">
    <property type="entry name" value="TonB_C"/>
    <property type="match status" value="1"/>
</dbReference>
<dbReference type="OrthoDB" id="1095452at2"/>
<keyword evidence="9 11" id="KW-0472">Membrane</keyword>
<evidence type="ECO:0000313" key="14">
    <source>
        <dbReference type="Proteomes" id="UP000189981"/>
    </source>
</evidence>
<evidence type="ECO:0000256" key="11">
    <source>
        <dbReference type="SAM" id="Phobius"/>
    </source>
</evidence>
<evidence type="ECO:0000256" key="4">
    <source>
        <dbReference type="ARBA" id="ARBA00022475"/>
    </source>
</evidence>
<keyword evidence="8 11" id="KW-1133">Transmembrane helix</keyword>
<organism evidence="13 14">
    <name type="scientific">Daejeonella lutea</name>
    <dbReference type="NCBI Taxonomy" id="572036"/>
    <lineage>
        <taxon>Bacteria</taxon>
        <taxon>Pseudomonadati</taxon>
        <taxon>Bacteroidota</taxon>
        <taxon>Sphingobacteriia</taxon>
        <taxon>Sphingobacteriales</taxon>
        <taxon>Sphingobacteriaceae</taxon>
        <taxon>Daejeonella</taxon>
    </lineage>
</organism>
<evidence type="ECO:0000256" key="1">
    <source>
        <dbReference type="ARBA" id="ARBA00004383"/>
    </source>
</evidence>
<dbReference type="Proteomes" id="UP000189981">
    <property type="component" value="Unassembled WGS sequence"/>
</dbReference>
<evidence type="ECO:0000256" key="10">
    <source>
        <dbReference type="SAM" id="MobiDB-lite"/>
    </source>
</evidence>
<evidence type="ECO:0000256" key="2">
    <source>
        <dbReference type="ARBA" id="ARBA00006555"/>
    </source>
</evidence>
<dbReference type="GO" id="GO:0098797">
    <property type="term" value="C:plasma membrane protein complex"/>
    <property type="evidence" value="ECO:0007669"/>
    <property type="project" value="TreeGrafter"/>
</dbReference>
<accession>A0A1T5DNK3</accession>
<dbReference type="InterPro" id="IPR037682">
    <property type="entry name" value="TonB_C"/>
</dbReference>
<comment type="similarity">
    <text evidence="2">Belongs to the TonB family.</text>
</comment>
<proteinExistence type="inferred from homology"/>
<dbReference type="SUPFAM" id="SSF74653">
    <property type="entry name" value="TolA/TonB C-terminal domain"/>
    <property type="match status" value="1"/>
</dbReference>
<dbReference type="EMBL" id="FUYR01000002">
    <property type="protein sequence ID" value="SKB73043.1"/>
    <property type="molecule type" value="Genomic_DNA"/>
</dbReference>
<dbReference type="AlphaFoldDB" id="A0A1T5DNK3"/>
<feature type="region of interest" description="Disordered" evidence="10">
    <location>
        <begin position="218"/>
        <end position="251"/>
    </location>
</feature>
<dbReference type="STRING" id="572036.SAMN05661099_2455"/>
<dbReference type="PANTHER" id="PTHR33446:SF2">
    <property type="entry name" value="PROTEIN TONB"/>
    <property type="match status" value="1"/>
</dbReference>